<dbReference type="EMBL" id="JACHOV010000001">
    <property type="protein sequence ID" value="MBB4639730.1"/>
    <property type="molecule type" value="Genomic_DNA"/>
</dbReference>
<evidence type="ECO:0000313" key="1">
    <source>
        <dbReference type="EMBL" id="MBB4639730.1"/>
    </source>
</evidence>
<gene>
    <name evidence="1" type="ORF">HNQ99_000010</name>
</gene>
<proteinExistence type="predicted"/>
<organism evidence="1 2">
    <name type="scientific">Rhizorhapis suberifaciens</name>
    <name type="common">corky root of lettuce</name>
    <dbReference type="NCBI Taxonomy" id="13656"/>
    <lineage>
        <taxon>Bacteria</taxon>
        <taxon>Pseudomonadati</taxon>
        <taxon>Pseudomonadota</taxon>
        <taxon>Alphaproteobacteria</taxon>
        <taxon>Sphingomonadales</taxon>
        <taxon>Sphingomonadaceae</taxon>
        <taxon>Rhizorhapis</taxon>
    </lineage>
</organism>
<protein>
    <submittedName>
        <fullName evidence="1">Uncharacterized protein</fullName>
    </submittedName>
</protein>
<dbReference type="Proteomes" id="UP000575068">
    <property type="component" value="Unassembled WGS sequence"/>
</dbReference>
<keyword evidence="2" id="KW-1185">Reference proteome</keyword>
<accession>A0A840HQ33</accession>
<evidence type="ECO:0000313" key="2">
    <source>
        <dbReference type="Proteomes" id="UP000575068"/>
    </source>
</evidence>
<reference evidence="1 2" key="1">
    <citation type="submission" date="2020-08" db="EMBL/GenBank/DDBJ databases">
        <title>Genomic Encyclopedia of Type Strains, Phase IV (KMG-IV): sequencing the most valuable type-strain genomes for metagenomic binning, comparative biology and taxonomic classification.</title>
        <authorList>
            <person name="Goeker M."/>
        </authorList>
    </citation>
    <scope>NUCLEOTIDE SEQUENCE [LARGE SCALE GENOMIC DNA]</scope>
    <source>
        <strain evidence="1 2">DSM 7465</strain>
    </source>
</reference>
<sequence>MMLSHRDIPFPISEPPFVIPASWERRLISKGQSNAAG</sequence>
<comment type="caution">
    <text evidence="1">The sequence shown here is derived from an EMBL/GenBank/DDBJ whole genome shotgun (WGS) entry which is preliminary data.</text>
</comment>
<dbReference type="AlphaFoldDB" id="A0A840HQ33"/>
<name>A0A840HQ33_9SPHN</name>